<dbReference type="Proteomes" id="UP000092445">
    <property type="component" value="Unassembled WGS sequence"/>
</dbReference>
<evidence type="ECO:0000313" key="1">
    <source>
        <dbReference type="EnsemblMetazoa" id="GPAI017968-PA"/>
    </source>
</evidence>
<dbReference type="AlphaFoldDB" id="A0A1A9ZL07"/>
<dbReference type="EnsemblMetazoa" id="GPAI017968-RA">
    <property type="protein sequence ID" value="GPAI017968-PA"/>
    <property type="gene ID" value="GPAI017968"/>
</dbReference>
<name>A0A1A9ZL07_GLOPL</name>
<organism evidence="1 2">
    <name type="scientific">Glossina pallidipes</name>
    <name type="common">Tsetse fly</name>
    <dbReference type="NCBI Taxonomy" id="7398"/>
    <lineage>
        <taxon>Eukaryota</taxon>
        <taxon>Metazoa</taxon>
        <taxon>Ecdysozoa</taxon>
        <taxon>Arthropoda</taxon>
        <taxon>Hexapoda</taxon>
        <taxon>Insecta</taxon>
        <taxon>Pterygota</taxon>
        <taxon>Neoptera</taxon>
        <taxon>Endopterygota</taxon>
        <taxon>Diptera</taxon>
        <taxon>Brachycera</taxon>
        <taxon>Muscomorpha</taxon>
        <taxon>Hippoboscoidea</taxon>
        <taxon>Glossinidae</taxon>
        <taxon>Glossina</taxon>
    </lineage>
</organism>
<evidence type="ECO:0000313" key="2">
    <source>
        <dbReference type="Proteomes" id="UP000092445"/>
    </source>
</evidence>
<dbReference type="VEuPathDB" id="VectorBase:GPAI017968"/>
<keyword evidence="2" id="KW-1185">Reference proteome</keyword>
<reference evidence="2" key="1">
    <citation type="submission" date="2014-03" db="EMBL/GenBank/DDBJ databases">
        <authorList>
            <person name="Aksoy S."/>
            <person name="Warren W."/>
            <person name="Wilson R.K."/>
        </authorList>
    </citation>
    <scope>NUCLEOTIDE SEQUENCE [LARGE SCALE GENOMIC DNA]</scope>
    <source>
        <strain evidence="2">IAEA</strain>
    </source>
</reference>
<accession>A0A1A9ZL07</accession>
<protein>
    <submittedName>
        <fullName evidence="1">Uncharacterized protein</fullName>
    </submittedName>
</protein>
<sequence length="135" mass="15497">MNYNFCVNQKSVKKVSYCLQKKVRIREEETEIETDAKAETETATWLTVQNTKSNKMTKDWNIVANYLEAIVDVTLRLCTNIYHFLPLGGSLERPFRSQKITTSIKATKRVLRIKKSSKAESEPTANMGLTFSENI</sequence>
<reference evidence="1" key="2">
    <citation type="submission" date="2020-05" db="UniProtKB">
        <authorList>
            <consortium name="EnsemblMetazoa"/>
        </authorList>
    </citation>
    <scope>IDENTIFICATION</scope>
    <source>
        <strain evidence="1">IAEA</strain>
    </source>
</reference>
<proteinExistence type="predicted"/>